<feature type="signal peptide" evidence="17">
    <location>
        <begin position="1"/>
        <end position="29"/>
    </location>
</feature>
<keyword evidence="3 14" id="KW-0813">Transport</keyword>
<evidence type="ECO:0000256" key="3">
    <source>
        <dbReference type="ARBA" id="ARBA00022448"/>
    </source>
</evidence>
<comment type="subcellular location">
    <subcellularLocation>
        <location evidence="1 14">Cell outer membrane</location>
        <topology evidence="1 14">Multi-pass membrane protein</topology>
    </subcellularLocation>
</comment>
<keyword evidence="5" id="KW-0410">Iron transport</keyword>
<dbReference type="KEGG" id="acob:P0Y56_05610"/>
<reference evidence="20" key="1">
    <citation type="submission" date="2023-03" db="EMBL/GenBank/DDBJ databases">
        <title>Andean soil-derived lignocellulolytic bacterial consortium as a source of novel taxa and putative plastic-active enzymes.</title>
        <authorList>
            <person name="Diaz-Garcia L."/>
            <person name="Chuvochina M."/>
            <person name="Feuerriegel G."/>
            <person name="Bunk B."/>
            <person name="Sproer C."/>
            <person name="Streit W.R."/>
            <person name="Rodriguez L.M."/>
            <person name="Overmann J."/>
            <person name="Jimenez D.J."/>
        </authorList>
    </citation>
    <scope>NUCLEOTIDE SEQUENCE</scope>
    <source>
        <strain evidence="20">MAG 26</strain>
    </source>
</reference>
<keyword evidence="11 14" id="KW-0472">Membrane</keyword>
<protein>
    <submittedName>
        <fullName evidence="20">TonB-dependent receptor</fullName>
    </submittedName>
</protein>
<dbReference type="InterPro" id="IPR039426">
    <property type="entry name" value="TonB-dep_rcpt-like"/>
</dbReference>
<dbReference type="Gene3D" id="2.170.130.10">
    <property type="entry name" value="TonB-dependent receptor, plug domain"/>
    <property type="match status" value="1"/>
</dbReference>
<keyword evidence="8" id="KW-0408">Iron</keyword>
<evidence type="ECO:0000256" key="4">
    <source>
        <dbReference type="ARBA" id="ARBA00022452"/>
    </source>
</evidence>
<dbReference type="GO" id="GO:0015891">
    <property type="term" value="P:siderophore transport"/>
    <property type="evidence" value="ECO:0007669"/>
    <property type="project" value="InterPro"/>
</dbReference>
<dbReference type="InterPro" id="IPR010105">
    <property type="entry name" value="TonB_sidphr_rcpt"/>
</dbReference>
<evidence type="ECO:0000256" key="16">
    <source>
        <dbReference type="RuleBase" id="RU003357"/>
    </source>
</evidence>
<evidence type="ECO:0000256" key="6">
    <source>
        <dbReference type="ARBA" id="ARBA00022692"/>
    </source>
</evidence>
<gene>
    <name evidence="20" type="ORF">P0Y56_05610</name>
</gene>
<evidence type="ECO:0000259" key="19">
    <source>
        <dbReference type="Pfam" id="PF07715"/>
    </source>
</evidence>
<dbReference type="InterPro" id="IPR012910">
    <property type="entry name" value="Plug_dom"/>
</dbReference>
<evidence type="ECO:0000256" key="7">
    <source>
        <dbReference type="ARBA" id="ARBA00022729"/>
    </source>
</evidence>
<dbReference type="AlphaFoldDB" id="A0AAJ6BQ15"/>
<feature type="chain" id="PRO_5042607249" evidence="17">
    <location>
        <begin position="30"/>
        <end position="739"/>
    </location>
</feature>
<dbReference type="PROSITE" id="PS52016">
    <property type="entry name" value="TONB_DEPENDENT_REC_3"/>
    <property type="match status" value="1"/>
</dbReference>
<evidence type="ECO:0000256" key="11">
    <source>
        <dbReference type="ARBA" id="ARBA00023136"/>
    </source>
</evidence>
<dbReference type="PANTHER" id="PTHR32552:SF84">
    <property type="entry name" value="TONB-DEPENDENT RECEPTOR-RELATED"/>
    <property type="match status" value="1"/>
</dbReference>
<evidence type="ECO:0000256" key="8">
    <source>
        <dbReference type="ARBA" id="ARBA00023004"/>
    </source>
</evidence>
<evidence type="ECO:0000256" key="12">
    <source>
        <dbReference type="ARBA" id="ARBA00023170"/>
    </source>
</evidence>
<dbReference type="NCBIfam" id="TIGR01783">
    <property type="entry name" value="TonB-siderophor"/>
    <property type="match status" value="1"/>
</dbReference>
<dbReference type="PANTHER" id="PTHR32552">
    <property type="entry name" value="FERRICHROME IRON RECEPTOR-RELATED"/>
    <property type="match status" value="1"/>
</dbReference>
<evidence type="ECO:0000256" key="14">
    <source>
        <dbReference type="PROSITE-ProRule" id="PRU01360"/>
    </source>
</evidence>
<accession>A0AAJ6BQ15</accession>
<evidence type="ECO:0000256" key="17">
    <source>
        <dbReference type="SAM" id="SignalP"/>
    </source>
</evidence>
<keyword evidence="12 20" id="KW-0675">Receptor</keyword>
<dbReference type="InterPro" id="IPR010917">
    <property type="entry name" value="TonB_rcpt_CS"/>
</dbReference>
<feature type="domain" description="TonB-dependent receptor-like beta-barrel" evidence="18">
    <location>
        <begin position="244"/>
        <end position="708"/>
    </location>
</feature>
<keyword evidence="13 14" id="KW-0998">Cell outer membrane</keyword>
<dbReference type="SUPFAM" id="SSF56935">
    <property type="entry name" value="Porins"/>
    <property type="match status" value="1"/>
</dbReference>
<dbReference type="Gene3D" id="2.40.170.20">
    <property type="entry name" value="TonB-dependent receptor, beta-barrel domain"/>
    <property type="match status" value="1"/>
</dbReference>
<keyword evidence="9" id="KW-0406">Ion transport</keyword>
<evidence type="ECO:0000256" key="9">
    <source>
        <dbReference type="ARBA" id="ARBA00023065"/>
    </source>
</evidence>
<evidence type="ECO:0000256" key="13">
    <source>
        <dbReference type="ARBA" id="ARBA00023237"/>
    </source>
</evidence>
<evidence type="ECO:0000313" key="20">
    <source>
        <dbReference type="EMBL" id="WEK47771.1"/>
    </source>
</evidence>
<evidence type="ECO:0000256" key="15">
    <source>
        <dbReference type="PROSITE-ProRule" id="PRU10144"/>
    </source>
</evidence>
<dbReference type="Proteomes" id="UP001218362">
    <property type="component" value="Chromosome"/>
</dbReference>
<dbReference type="GO" id="GO:0015344">
    <property type="term" value="F:siderophore uptake transmembrane transporter activity"/>
    <property type="evidence" value="ECO:0007669"/>
    <property type="project" value="TreeGrafter"/>
</dbReference>
<evidence type="ECO:0000256" key="2">
    <source>
        <dbReference type="ARBA" id="ARBA00009810"/>
    </source>
</evidence>
<evidence type="ECO:0000256" key="1">
    <source>
        <dbReference type="ARBA" id="ARBA00004571"/>
    </source>
</evidence>
<feature type="short sequence motif" description="TonB C-terminal box" evidence="15">
    <location>
        <begin position="722"/>
        <end position="739"/>
    </location>
</feature>
<dbReference type="CDD" id="cd01347">
    <property type="entry name" value="ligand_gated_channel"/>
    <property type="match status" value="1"/>
</dbReference>
<proteinExistence type="inferred from homology"/>
<dbReference type="GO" id="GO:0038023">
    <property type="term" value="F:signaling receptor activity"/>
    <property type="evidence" value="ECO:0007669"/>
    <property type="project" value="InterPro"/>
</dbReference>
<dbReference type="EMBL" id="CP119316">
    <property type="protein sequence ID" value="WEK47771.1"/>
    <property type="molecule type" value="Genomic_DNA"/>
</dbReference>
<dbReference type="Pfam" id="PF00593">
    <property type="entry name" value="TonB_dep_Rec_b-barrel"/>
    <property type="match status" value="1"/>
</dbReference>
<comment type="similarity">
    <text evidence="2 14 16">Belongs to the TonB-dependent receptor family.</text>
</comment>
<dbReference type="InterPro" id="IPR000531">
    <property type="entry name" value="Beta-barrel_TonB"/>
</dbReference>
<evidence type="ECO:0000256" key="5">
    <source>
        <dbReference type="ARBA" id="ARBA00022496"/>
    </source>
</evidence>
<name>A0AAJ6BQ15_9SPHN</name>
<dbReference type="PROSITE" id="PS51318">
    <property type="entry name" value="TAT"/>
    <property type="match status" value="1"/>
</dbReference>
<keyword evidence="6 14" id="KW-0812">Transmembrane</keyword>
<dbReference type="Pfam" id="PF07715">
    <property type="entry name" value="Plug"/>
    <property type="match status" value="1"/>
</dbReference>
<keyword evidence="10 16" id="KW-0798">TonB box</keyword>
<feature type="domain" description="TonB-dependent receptor plug" evidence="19">
    <location>
        <begin position="67"/>
        <end position="170"/>
    </location>
</feature>
<dbReference type="GO" id="GO:0009279">
    <property type="term" value="C:cell outer membrane"/>
    <property type="evidence" value="ECO:0007669"/>
    <property type="project" value="UniProtKB-SubCell"/>
</dbReference>
<keyword evidence="4 14" id="KW-1134">Transmembrane beta strand</keyword>
<evidence type="ECO:0000256" key="10">
    <source>
        <dbReference type="ARBA" id="ARBA00023077"/>
    </source>
</evidence>
<dbReference type="InterPro" id="IPR036942">
    <property type="entry name" value="Beta-barrel_TonB_sf"/>
</dbReference>
<evidence type="ECO:0000313" key="21">
    <source>
        <dbReference type="Proteomes" id="UP001218362"/>
    </source>
</evidence>
<dbReference type="InterPro" id="IPR037066">
    <property type="entry name" value="Plug_dom_sf"/>
</dbReference>
<sequence length="739" mass="79999">MNHHPLSARAALCASAALGLLAAATPAWAEDAAASDAGDASIIVTGQREAVLKEEADTGSRLGLTALETPASVNTVIGDDIRARGDFSVQGAVSRAPGVTNASNPGNAGSSYTMRGFSGATSVLQLYDGVRLYPVADSISFPSDPWNIERIEVLSGPASVLYGQGALGGAVNVIPKGPNADRYEFEGEAGYGSDSTWHVAGGAGGPLGDTLSFRADASYRKSDGWVDRGDNHSLALSGALRYQPTETLTVTLRDDYGNIHPQKYFGTPLIDGAIDKSIRHNNYNVGDAIMQFRDNRTILDIDWQVAEGLKFRSTNYYMTSKRMWQNLEIYCWIGADGLCPAGDGYGYGTPGNIYRSDNYGIVHDQKQYGTLTSFNVTFPVGGSVTNSLLFGVDLNRSDLVYSHDFDTDFQESEVPVNGFDPGTFLETSVIKPRYHTRTDTFAVFAEDRLGLGDKFSIVGGARIEYNKTFRWNYVYSGDEIVGEAPALDIDPDTGLGRAAYKSLQHTTWRVGAVYQPTESLSLYAQYATAVDPIGGLTTYSGNAVTYQMTNANGRQFEAGVKGIFLGGKGQFTLAAYQIDKFHMFSQQVNNGPITQIGHRRSRGVEASLAVDLPAGFAINANGTILNADADLDDGNRNPSPGIPQQSANLELSWSGIDKLQLRGNLRYVGKRYTEDDKTFPVPAYTVVDLSATYALTRNVGLDVRLYNLFDKAYAEGVYFDQQWILGRPRSFDVSVRAAF</sequence>
<dbReference type="PROSITE" id="PS01156">
    <property type="entry name" value="TONB_DEPENDENT_REC_2"/>
    <property type="match status" value="1"/>
</dbReference>
<organism evidence="20 21">
    <name type="scientific">Candidatus Andeanibacterium colombiense</name>
    <dbReference type="NCBI Taxonomy" id="3121345"/>
    <lineage>
        <taxon>Bacteria</taxon>
        <taxon>Pseudomonadati</taxon>
        <taxon>Pseudomonadota</taxon>
        <taxon>Alphaproteobacteria</taxon>
        <taxon>Sphingomonadales</taxon>
        <taxon>Sphingomonadaceae</taxon>
        <taxon>Candidatus Andeanibacterium</taxon>
    </lineage>
</organism>
<keyword evidence="7 17" id="KW-0732">Signal</keyword>
<evidence type="ECO:0000259" key="18">
    <source>
        <dbReference type="Pfam" id="PF00593"/>
    </source>
</evidence>
<dbReference type="InterPro" id="IPR006311">
    <property type="entry name" value="TAT_signal"/>
</dbReference>